<evidence type="ECO:0000313" key="1">
    <source>
        <dbReference type="EMBL" id="GFS96855.1"/>
    </source>
</evidence>
<reference evidence="1" key="1">
    <citation type="submission" date="2020-08" db="EMBL/GenBank/DDBJ databases">
        <title>Multicomponent nature underlies the extraordinary mechanical properties of spider dragline silk.</title>
        <authorList>
            <person name="Kono N."/>
            <person name="Nakamura H."/>
            <person name="Mori M."/>
            <person name="Yoshida Y."/>
            <person name="Ohtoshi R."/>
            <person name="Malay A.D."/>
            <person name="Moran D.A.P."/>
            <person name="Tomita M."/>
            <person name="Numata K."/>
            <person name="Arakawa K."/>
        </authorList>
    </citation>
    <scope>NUCLEOTIDE SEQUENCE</scope>
</reference>
<gene>
    <name evidence="1" type="ORF">NPIL_447651</name>
</gene>
<organism evidence="1 2">
    <name type="scientific">Nephila pilipes</name>
    <name type="common">Giant wood spider</name>
    <name type="synonym">Nephila maculata</name>
    <dbReference type="NCBI Taxonomy" id="299642"/>
    <lineage>
        <taxon>Eukaryota</taxon>
        <taxon>Metazoa</taxon>
        <taxon>Ecdysozoa</taxon>
        <taxon>Arthropoda</taxon>
        <taxon>Chelicerata</taxon>
        <taxon>Arachnida</taxon>
        <taxon>Araneae</taxon>
        <taxon>Araneomorphae</taxon>
        <taxon>Entelegynae</taxon>
        <taxon>Araneoidea</taxon>
        <taxon>Nephilidae</taxon>
        <taxon>Nephila</taxon>
    </lineage>
</organism>
<dbReference type="EMBL" id="BMAW01054545">
    <property type="protein sequence ID" value="GFS96855.1"/>
    <property type="molecule type" value="Genomic_DNA"/>
</dbReference>
<comment type="caution">
    <text evidence="1">The sequence shown here is derived from an EMBL/GenBank/DDBJ whole genome shotgun (WGS) entry which is preliminary data.</text>
</comment>
<name>A0A8X6N741_NEPPI</name>
<protein>
    <submittedName>
        <fullName evidence="1">Uncharacterized protein</fullName>
    </submittedName>
</protein>
<keyword evidence="2" id="KW-1185">Reference proteome</keyword>
<sequence>MRLLRLTQPQLPRCHPPSQPVSPIGHSRLPIYAARGESLRSSDCILEMRSRRRCSSESASGAWCMAYLQED</sequence>
<accession>A0A8X6N741</accession>
<dbReference type="Proteomes" id="UP000887013">
    <property type="component" value="Unassembled WGS sequence"/>
</dbReference>
<proteinExistence type="predicted"/>
<dbReference type="AlphaFoldDB" id="A0A8X6N741"/>
<evidence type="ECO:0000313" key="2">
    <source>
        <dbReference type="Proteomes" id="UP000887013"/>
    </source>
</evidence>